<evidence type="ECO:0000256" key="1">
    <source>
        <dbReference type="SAM" id="Phobius"/>
    </source>
</evidence>
<evidence type="ECO:0000313" key="3">
    <source>
        <dbReference type="Proteomes" id="UP001501521"/>
    </source>
</evidence>
<keyword evidence="1" id="KW-1133">Transmembrane helix</keyword>
<proteinExistence type="predicted"/>
<keyword evidence="1" id="KW-0812">Transmembrane</keyword>
<feature type="transmembrane region" description="Helical" evidence="1">
    <location>
        <begin position="63"/>
        <end position="83"/>
    </location>
</feature>
<dbReference type="Proteomes" id="UP001501521">
    <property type="component" value="Unassembled WGS sequence"/>
</dbReference>
<keyword evidence="3" id="KW-1185">Reference proteome</keyword>
<protein>
    <recommendedName>
        <fullName evidence="4">Fluoride ion transporter CrcB</fullName>
    </recommendedName>
</protein>
<comment type="caution">
    <text evidence="2">The sequence shown here is derived from an EMBL/GenBank/DDBJ whole genome shotgun (WGS) entry which is preliminary data.</text>
</comment>
<feature type="transmembrane region" description="Helical" evidence="1">
    <location>
        <begin position="12"/>
        <end position="32"/>
    </location>
</feature>
<reference evidence="3" key="1">
    <citation type="journal article" date="2019" name="Int. J. Syst. Evol. Microbiol.">
        <title>The Global Catalogue of Microorganisms (GCM) 10K type strain sequencing project: providing services to taxonomists for standard genome sequencing and annotation.</title>
        <authorList>
            <consortium name="The Broad Institute Genomics Platform"/>
            <consortium name="The Broad Institute Genome Sequencing Center for Infectious Disease"/>
            <person name="Wu L."/>
            <person name="Ma J."/>
        </authorList>
    </citation>
    <scope>NUCLEOTIDE SEQUENCE [LARGE SCALE GENOMIC DNA]</scope>
    <source>
        <strain evidence="3">JCM 19125</strain>
    </source>
</reference>
<sequence>MGLLHLVGHEVIALAAINLAGCLLLGLVSGLYGPRVTPLRLFLAVGGLASFTSWSTLALQSLSLAGVLVAVMETTFGVLAAGLGHLAGWKVRGGDAA</sequence>
<keyword evidence="1" id="KW-0472">Membrane</keyword>
<evidence type="ECO:0008006" key="4">
    <source>
        <dbReference type="Google" id="ProtNLM"/>
    </source>
</evidence>
<name>A0ABP9EZZ9_9ACTN</name>
<feature type="transmembrane region" description="Helical" evidence="1">
    <location>
        <begin position="39"/>
        <end position="57"/>
    </location>
</feature>
<dbReference type="EMBL" id="BAABLV010000008">
    <property type="protein sequence ID" value="GAA4890893.1"/>
    <property type="molecule type" value="Genomic_DNA"/>
</dbReference>
<accession>A0ABP9EZZ9</accession>
<gene>
    <name evidence="2" type="ORF">GCM10025789_04430</name>
</gene>
<organism evidence="2 3">
    <name type="scientific">Tessaracoccus lubricantis</name>
    <dbReference type="NCBI Taxonomy" id="545543"/>
    <lineage>
        <taxon>Bacteria</taxon>
        <taxon>Bacillati</taxon>
        <taxon>Actinomycetota</taxon>
        <taxon>Actinomycetes</taxon>
        <taxon>Propionibacteriales</taxon>
        <taxon>Propionibacteriaceae</taxon>
        <taxon>Tessaracoccus</taxon>
    </lineage>
</organism>
<evidence type="ECO:0000313" key="2">
    <source>
        <dbReference type="EMBL" id="GAA4890893.1"/>
    </source>
</evidence>